<feature type="region of interest" description="Disordered" evidence="1">
    <location>
        <begin position="1"/>
        <end position="34"/>
    </location>
</feature>
<name>A0A0W0F1T7_MONRR</name>
<dbReference type="AlphaFoldDB" id="A0A0W0F1T7"/>
<keyword evidence="2" id="KW-0812">Transmembrane</keyword>
<gene>
    <name evidence="3" type="ORF">WG66_17253</name>
</gene>
<dbReference type="EMBL" id="LATX01002394">
    <property type="protein sequence ID" value="KTB30162.1"/>
    <property type="molecule type" value="Genomic_DNA"/>
</dbReference>
<organism evidence="3 4">
    <name type="scientific">Moniliophthora roreri</name>
    <name type="common">Frosty pod rot fungus</name>
    <name type="synonym">Monilia roreri</name>
    <dbReference type="NCBI Taxonomy" id="221103"/>
    <lineage>
        <taxon>Eukaryota</taxon>
        <taxon>Fungi</taxon>
        <taxon>Dikarya</taxon>
        <taxon>Basidiomycota</taxon>
        <taxon>Agaricomycotina</taxon>
        <taxon>Agaricomycetes</taxon>
        <taxon>Agaricomycetidae</taxon>
        <taxon>Agaricales</taxon>
        <taxon>Marasmiineae</taxon>
        <taxon>Marasmiaceae</taxon>
        <taxon>Moniliophthora</taxon>
    </lineage>
</organism>
<accession>A0A0W0F1T7</accession>
<evidence type="ECO:0000313" key="4">
    <source>
        <dbReference type="Proteomes" id="UP000054988"/>
    </source>
</evidence>
<feature type="transmembrane region" description="Helical" evidence="2">
    <location>
        <begin position="111"/>
        <end position="131"/>
    </location>
</feature>
<sequence length="212" mass="23712">MGPSIEHKSSSSILRDSESNDLERNGGSSLEDTSAVSVGMQIEREKDHDIKYRSCSWQKTVSARFIFRLFENSRHRHSNTLTGWAAWAGILAVTWIVAFVIAEVIPFFSDMLSLMSSLFDGWFGFIFWAMAYFELNPGKKRWESVSKIVQSIVNYFFILLGLYVLVAGTYVCDLSFNPVHSLTGPQVSIQSIIDSYHAQAVGGVFTCASNAL</sequence>
<evidence type="ECO:0000256" key="1">
    <source>
        <dbReference type="SAM" id="MobiDB-lite"/>
    </source>
</evidence>
<evidence type="ECO:0008006" key="5">
    <source>
        <dbReference type="Google" id="ProtNLM"/>
    </source>
</evidence>
<evidence type="ECO:0000313" key="3">
    <source>
        <dbReference type="EMBL" id="KTB30162.1"/>
    </source>
</evidence>
<proteinExistence type="predicted"/>
<keyword evidence="2" id="KW-0472">Membrane</keyword>
<feature type="compositionally biased region" description="Basic and acidic residues" evidence="1">
    <location>
        <begin position="1"/>
        <end position="24"/>
    </location>
</feature>
<dbReference type="eggNOG" id="ENOG502QRQD">
    <property type="taxonomic scope" value="Eukaryota"/>
</dbReference>
<protein>
    <recommendedName>
        <fullName evidence="5">Amino acid transporter transmembrane domain-containing protein</fullName>
    </recommendedName>
</protein>
<reference evidence="3 4" key="1">
    <citation type="submission" date="2015-12" db="EMBL/GenBank/DDBJ databases">
        <title>Draft genome sequence of Moniliophthora roreri, the causal agent of frosty pod rot of cacao.</title>
        <authorList>
            <person name="Aime M.C."/>
            <person name="Diaz-Valderrama J.R."/>
            <person name="Kijpornyongpan T."/>
            <person name="Phillips-Mora W."/>
        </authorList>
    </citation>
    <scope>NUCLEOTIDE SEQUENCE [LARGE SCALE GENOMIC DNA]</scope>
    <source>
        <strain evidence="3 4">MCA 2952</strain>
    </source>
</reference>
<keyword evidence="2" id="KW-1133">Transmembrane helix</keyword>
<feature type="transmembrane region" description="Helical" evidence="2">
    <location>
        <begin position="84"/>
        <end position="105"/>
    </location>
</feature>
<evidence type="ECO:0000256" key="2">
    <source>
        <dbReference type="SAM" id="Phobius"/>
    </source>
</evidence>
<dbReference type="Proteomes" id="UP000054988">
    <property type="component" value="Unassembled WGS sequence"/>
</dbReference>
<comment type="caution">
    <text evidence="3">The sequence shown here is derived from an EMBL/GenBank/DDBJ whole genome shotgun (WGS) entry which is preliminary data.</text>
</comment>
<feature type="transmembrane region" description="Helical" evidence="2">
    <location>
        <begin position="152"/>
        <end position="171"/>
    </location>
</feature>